<keyword evidence="4" id="KW-1003">Cell membrane</keyword>
<keyword evidence="6 8" id="KW-1133">Transmembrane helix</keyword>
<dbReference type="InterPro" id="IPR038770">
    <property type="entry name" value="Na+/solute_symporter_sf"/>
</dbReference>
<feature type="transmembrane region" description="Helical" evidence="8">
    <location>
        <begin position="237"/>
        <end position="256"/>
    </location>
</feature>
<keyword evidence="7 8" id="KW-0472">Membrane</keyword>
<evidence type="ECO:0000313" key="10">
    <source>
        <dbReference type="Proteomes" id="UP000016491"/>
    </source>
</evidence>
<dbReference type="PANTHER" id="PTHR36838:SF4">
    <property type="entry name" value="AUXIN EFFLUX CARRIER FAMILY PROTEIN"/>
    <property type="match status" value="1"/>
</dbReference>
<feature type="transmembrane region" description="Helical" evidence="8">
    <location>
        <begin position="166"/>
        <end position="189"/>
    </location>
</feature>
<feature type="transmembrane region" description="Helical" evidence="8">
    <location>
        <begin position="74"/>
        <end position="97"/>
    </location>
</feature>
<evidence type="ECO:0000256" key="3">
    <source>
        <dbReference type="ARBA" id="ARBA00022448"/>
    </source>
</evidence>
<keyword evidence="5 8" id="KW-0812">Transmembrane</keyword>
<feature type="transmembrane region" description="Helical" evidence="8">
    <location>
        <begin position="292"/>
        <end position="318"/>
    </location>
</feature>
<comment type="similarity">
    <text evidence="2">Belongs to the auxin efflux carrier (TC 2.A.69) family.</text>
</comment>
<dbReference type="EMBL" id="AWSU01000037">
    <property type="protein sequence ID" value="ERI80119.1"/>
    <property type="molecule type" value="Genomic_DNA"/>
</dbReference>
<feature type="transmembrane region" description="Helical" evidence="8">
    <location>
        <begin position="201"/>
        <end position="225"/>
    </location>
</feature>
<evidence type="ECO:0000313" key="9">
    <source>
        <dbReference type="EMBL" id="ERI80119.1"/>
    </source>
</evidence>
<evidence type="ECO:0000256" key="4">
    <source>
        <dbReference type="ARBA" id="ARBA00022475"/>
    </source>
</evidence>
<comment type="caution">
    <text evidence="9">The sequence shown here is derived from an EMBL/GenBank/DDBJ whole genome shotgun (WGS) entry which is preliminary data.</text>
</comment>
<dbReference type="GO" id="GO:0005886">
    <property type="term" value="C:plasma membrane"/>
    <property type="evidence" value="ECO:0007669"/>
    <property type="project" value="UniProtKB-SubCell"/>
</dbReference>
<evidence type="ECO:0000256" key="6">
    <source>
        <dbReference type="ARBA" id="ARBA00022989"/>
    </source>
</evidence>
<dbReference type="Pfam" id="PF03547">
    <property type="entry name" value="Mem_trans"/>
    <property type="match status" value="2"/>
</dbReference>
<name>A0ABC9U2W4_CLOSY</name>
<feature type="transmembrane region" description="Helical" evidence="8">
    <location>
        <begin position="109"/>
        <end position="127"/>
    </location>
</feature>
<dbReference type="InterPro" id="IPR004776">
    <property type="entry name" value="Mem_transp_PIN-like"/>
</dbReference>
<gene>
    <name evidence="9" type="ORF">CLOSYM_00468</name>
</gene>
<evidence type="ECO:0000256" key="2">
    <source>
        <dbReference type="ARBA" id="ARBA00010145"/>
    </source>
</evidence>
<comment type="subcellular location">
    <subcellularLocation>
        <location evidence="1">Cell membrane</location>
        <topology evidence="1">Multi-pass membrane protein</topology>
    </subcellularLocation>
</comment>
<evidence type="ECO:0000256" key="8">
    <source>
        <dbReference type="SAM" id="Phobius"/>
    </source>
</evidence>
<dbReference type="Proteomes" id="UP000016491">
    <property type="component" value="Unassembled WGS sequence"/>
</dbReference>
<feature type="transmembrane region" description="Helical" evidence="8">
    <location>
        <begin position="133"/>
        <end position="154"/>
    </location>
</feature>
<organism evidence="9 10">
    <name type="scientific">[Clostridium] symbiosum ATCC 14940</name>
    <dbReference type="NCBI Taxonomy" id="411472"/>
    <lineage>
        <taxon>Bacteria</taxon>
        <taxon>Bacillati</taxon>
        <taxon>Bacillota</taxon>
        <taxon>Clostridia</taxon>
        <taxon>Lachnospirales</taxon>
        <taxon>Lachnospiraceae</taxon>
        <taxon>Otoolea</taxon>
    </lineage>
</organism>
<dbReference type="AlphaFoldDB" id="A0ABC9U2W4"/>
<evidence type="ECO:0000256" key="5">
    <source>
        <dbReference type="ARBA" id="ARBA00022692"/>
    </source>
</evidence>
<dbReference type="Gene3D" id="1.20.1530.20">
    <property type="match status" value="1"/>
</dbReference>
<protein>
    <submittedName>
        <fullName evidence="9">Transporter, auxin efflux carrier family protein</fullName>
    </submittedName>
</protein>
<reference evidence="9 10" key="1">
    <citation type="submission" date="2013-07" db="EMBL/GenBank/DDBJ databases">
        <authorList>
            <person name="Weinstock G."/>
            <person name="Sodergren E."/>
            <person name="Wylie T."/>
            <person name="Fulton L."/>
            <person name="Fulton R."/>
            <person name="Fronick C."/>
            <person name="O'Laughlin M."/>
            <person name="Godfrey J."/>
            <person name="Miner T."/>
            <person name="Herter B."/>
            <person name="Appelbaum E."/>
            <person name="Cordes M."/>
            <person name="Lek S."/>
            <person name="Wollam A."/>
            <person name="Pepin K.H."/>
            <person name="Palsikar V.B."/>
            <person name="Mitreva M."/>
            <person name="Wilson R.K."/>
        </authorList>
    </citation>
    <scope>NUCLEOTIDE SEQUENCE [LARGE SCALE GENOMIC DNA]</scope>
    <source>
        <strain evidence="9 10">ATCC 14940</strain>
    </source>
</reference>
<dbReference type="PANTHER" id="PTHR36838">
    <property type="entry name" value="AUXIN EFFLUX CARRIER FAMILY PROTEIN"/>
    <property type="match status" value="1"/>
</dbReference>
<evidence type="ECO:0000256" key="7">
    <source>
        <dbReference type="ARBA" id="ARBA00023136"/>
    </source>
</evidence>
<evidence type="ECO:0000256" key="1">
    <source>
        <dbReference type="ARBA" id="ARBA00004651"/>
    </source>
</evidence>
<sequence>MEQGIRMRSFIIAVNAVMPFLIYIVFGYGVRLCGLADEDFMNRLNKLIFKAFFPILMFNNLYKVDHGLVLNWKLAVTAVLSVLILQALLIITIPRMVSENAKRGVIIQAIYRSNFVLFGIPLTANLFGDEGAVLASMMVAIVIPVYNATAVIILEMFHGGRTNPMALVKNVCTNPLILGALVGLIFYVLNIKLPSSVETPISQFAALTTPLALFVLGGTLHFSAISHNLKYIVPSMAVKLLVLPAVITVIATMIGFNNLERFILFEMYATPVATASYSMAQNMGGDGELAGQFVVLSTAASVFTIFLWVFFFTGMGYIG</sequence>
<feature type="transmembrane region" description="Helical" evidence="8">
    <location>
        <begin position="12"/>
        <end position="32"/>
    </location>
</feature>
<keyword evidence="3" id="KW-0813">Transport</keyword>
<accession>A0ABC9U2W4</accession>
<proteinExistence type="inferred from homology"/>